<evidence type="ECO:0000256" key="4">
    <source>
        <dbReference type="ARBA" id="ARBA00023125"/>
    </source>
</evidence>
<evidence type="ECO:0000256" key="2">
    <source>
        <dbReference type="ARBA" id="ARBA00022833"/>
    </source>
</evidence>
<dbReference type="EMBL" id="JAAOZQ010000028">
    <property type="protein sequence ID" value="KAF7525575.1"/>
    <property type="molecule type" value="Genomic_DNA"/>
</dbReference>
<dbReference type="AlphaFoldDB" id="A0A9P5GM31"/>
<keyword evidence="9" id="KW-1185">Reference proteome</keyword>
<dbReference type="GO" id="GO:0003677">
    <property type="term" value="F:DNA binding"/>
    <property type="evidence" value="ECO:0007669"/>
    <property type="project" value="UniProtKB-KW"/>
</dbReference>
<dbReference type="InterPro" id="IPR051615">
    <property type="entry name" value="Transcr_Regulatory_Elem"/>
</dbReference>
<keyword evidence="1" id="KW-0479">Metal-binding</keyword>
<evidence type="ECO:0000256" key="1">
    <source>
        <dbReference type="ARBA" id="ARBA00022723"/>
    </source>
</evidence>
<dbReference type="Proteomes" id="UP000701341">
    <property type="component" value="Unassembled WGS sequence"/>
</dbReference>
<dbReference type="GO" id="GO:0008270">
    <property type="term" value="F:zinc ion binding"/>
    <property type="evidence" value="ECO:0007669"/>
    <property type="project" value="InterPro"/>
</dbReference>
<evidence type="ECO:0000313" key="9">
    <source>
        <dbReference type="Proteomes" id="UP000701341"/>
    </source>
</evidence>
<keyword evidence="5" id="KW-0804">Transcription</keyword>
<comment type="caution">
    <text evidence="8">The sequence shown here is derived from an EMBL/GenBank/DDBJ whole genome shotgun (WGS) entry which is preliminary data.</text>
</comment>
<evidence type="ECO:0000256" key="6">
    <source>
        <dbReference type="ARBA" id="ARBA00023242"/>
    </source>
</evidence>
<keyword evidence="4" id="KW-0238">DNA-binding</keyword>
<dbReference type="CDD" id="cd12148">
    <property type="entry name" value="fungal_TF_MHR"/>
    <property type="match status" value="1"/>
</dbReference>
<organism evidence="8 9">
    <name type="scientific">Penicillium crustosum</name>
    <name type="common">Blue mold fungus</name>
    <dbReference type="NCBI Taxonomy" id="36656"/>
    <lineage>
        <taxon>Eukaryota</taxon>
        <taxon>Fungi</taxon>
        <taxon>Dikarya</taxon>
        <taxon>Ascomycota</taxon>
        <taxon>Pezizomycotina</taxon>
        <taxon>Eurotiomycetes</taxon>
        <taxon>Eurotiomycetidae</taxon>
        <taxon>Eurotiales</taxon>
        <taxon>Aspergillaceae</taxon>
        <taxon>Penicillium</taxon>
    </lineage>
</organism>
<keyword evidence="3" id="KW-0805">Transcription regulation</keyword>
<reference evidence="8" key="1">
    <citation type="submission" date="2020-02" db="EMBL/GenBank/DDBJ databases">
        <authorList>
            <person name="Lichtner F.J."/>
        </authorList>
    </citation>
    <scope>NUCLEOTIDE SEQUENCE</scope>
    <source>
        <strain evidence="8">G10</strain>
    </source>
</reference>
<keyword evidence="2" id="KW-0862">Zinc</keyword>
<evidence type="ECO:0000259" key="7">
    <source>
        <dbReference type="SMART" id="SM00906"/>
    </source>
</evidence>
<dbReference type="PANTHER" id="PTHR31313">
    <property type="entry name" value="TY1 ENHANCER ACTIVATOR"/>
    <property type="match status" value="1"/>
</dbReference>
<keyword evidence="6" id="KW-0539">Nucleus</keyword>
<protein>
    <recommendedName>
        <fullName evidence="7">Xylanolytic transcriptional activator regulatory domain-containing protein</fullName>
    </recommendedName>
</protein>
<evidence type="ECO:0000313" key="8">
    <source>
        <dbReference type="EMBL" id="KAF7525575.1"/>
    </source>
</evidence>
<accession>A0A9P5GM31</accession>
<dbReference type="InterPro" id="IPR007219">
    <property type="entry name" value="XnlR_reg_dom"/>
</dbReference>
<dbReference type="SMART" id="SM00906">
    <property type="entry name" value="Fungal_trans"/>
    <property type="match status" value="1"/>
</dbReference>
<evidence type="ECO:0000256" key="3">
    <source>
        <dbReference type="ARBA" id="ARBA00023015"/>
    </source>
</evidence>
<proteinExistence type="predicted"/>
<feature type="domain" description="Xylanolytic transcriptional activator regulatory" evidence="7">
    <location>
        <begin position="88"/>
        <end position="163"/>
    </location>
</feature>
<gene>
    <name evidence="8" type="ORF">PCG10_004813</name>
</gene>
<dbReference type="PANTHER" id="PTHR31313:SF86">
    <property type="entry name" value="ZN(2)-C6 FUNGAL-TYPE DOMAIN-CONTAINING PROTEIN"/>
    <property type="match status" value="1"/>
</dbReference>
<dbReference type="GO" id="GO:0006351">
    <property type="term" value="P:DNA-templated transcription"/>
    <property type="evidence" value="ECO:0007669"/>
    <property type="project" value="InterPro"/>
</dbReference>
<name>A0A9P5GM31_PENCR</name>
<dbReference type="Pfam" id="PF04082">
    <property type="entry name" value="Fungal_trans"/>
    <property type="match status" value="1"/>
</dbReference>
<sequence>MRDLPKADGPNCSRFLLNAIFACASKFSSRIDVRDDPSDSITTGRRFFRRCDELLARESHLIRPSIPTIIGLLLLGSTFIARGETSKGWLYTGYALRMVYDLGLHLDPKQTNDDVEEMEIRRRVFWGAFVCDKIQSLYLGRPVAMDLRDSHVSREFLDTFEEHELFMPSPDSKLYKSSSQPPIYSISTFQQLCLLSRIMTKITNHFYTVGSVRSSSSAMTSLQVADKALNSWKQNLPTELDFKPSSPSGAHSQAYPAPNVMNLHGIYNSLIILLHRPFISDGHLRSVKTSASSWGRCTTAANNITSISLAYKSAYGLHGAPYILSYAIYVACTIHARNAFANAHCKEHISRLAAGLTCLDDISVVNPGVCKPASIIRKLAEASKLDLSAANTVAPAFQVEFVSPADGFNAGVELDAIVEMFPSRYSALGNGLEFPTEQEHDTALFGLDIPYDPLFGFMDGSMDLPGPETALLFAENP</sequence>
<evidence type="ECO:0000256" key="5">
    <source>
        <dbReference type="ARBA" id="ARBA00023163"/>
    </source>
</evidence>